<evidence type="ECO:0000313" key="2">
    <source>
        <dbReference type="Proteomes" id="UP000298179"/>
    </source>
</evidence>
<comment type="caution">
    <text evidence="1">The sequence shown here is derived from an EMBL/GenBank/DDBJ whole genome shotgun (WGS) entry which is preliminary data.</text>
</comment>
<dbReference type="OrthoDB" id="156515at2"/>
<organism evidence="1 2">
    <name type="scientific">Jiella endophytica</name>
    <dbReference type="NCBI Taxonomy" id="2558362"/>
    <lineage>
        <taxon>Bacteria</taxon>
        <taxon>Pseudomonadati</taxon>
        <taxon>Pseudomonadota</taxon>
        <taxon>Alphaproteobacteria</taxon>
        <taxon>Hyphomicrobiales</taxon>
        <taxon>Aurantimonadaceae</taxon>
        <taxon>Jiella</taxon>
    </lineage>
</organism>
<protein>
    <submittedName>
        <fullName evidence="1">DUF2291 family protein</fullName>
    </submittedName>
</protein>
<evidence type="ECO:0000313" key="1">
    <source>
        <dbReference type="EMBL" id="TFF27226.1"/>
    </source>
</evidence>
<dbReference type="AlphaFoldDB" id="A0A4Y8RSL8"/>
<dbReference type="InterPro" id="IPR036215">
    <property type="entry name" value="TM0957-like_sf"/>
</dbReference>
<reference evidence="1 2" key="1">
    <citation type="submission" date="2019-03" db="EMBL/GenBank/DDBJ databases">
        <title>Jiella endophytica sp. nov., a novel endophytic bacterium isolated from root of Ficus microcarpa Linn. f.</title>
        <authorList>
            <person name="Tuo L."/>
        </authorList>
    </citation>
    <scope>NUCLEOTIDE SEQUENCE [LARGE SCALE GENOMIC DNA]</scope>
    <source>
        <strain evidence="1 2">CBS5Q-3</strain>
    </source>
</reference>
<dbReference type="RefSeq" id="WP_134759633.1">
    <property type="nucleotide sequence ID" value="NZ_SOZD01000001.1"/>
</dbReference>
<dbReference type="InterPro" id="IPR014582">
    <property type="entry name" value="UCP033535_lipo"/>
</dbReference>
<accession>A0A4Y8RSL8</accession>
<dbReference type="PIRSF" id="PIRSF033535">
    <property type="entry name" value="UCP033535_plp"/>
    <property type="match status" value="1"/>
</dbReference>
<dbReference type="EMBL" id="SOZD01000001">
    <property type="protein sequence ID" value="TFF27226.1"/>
    <property type="molecule type" value="Genomic_DNA"/>
</dbReference>
<proteinExistence type="predicted"/>
<dbReference type="SUPFAM" id="SSF141318">
    <property type="entry name" value="TM0957-like"/>
    <property type="match status" value="1"/>
</dbReference>
<dbReference type="Proteomes" id="UP000298179">
    <property type="component" value="Unassembled WGS sequence"/>
</dbReference>
<name>A0A4Y8RSL8_9HYPH</name>
<sequence length="215" mass="22807">MLRQVSRPILAAIVVFSLSGFTIVWDKPASEAGSKAAPQTDEARMAAYADANWQDKVVPVIEAHLVPLAKLRGELAGGADKAGAAYGLRPEGEANPWNFAVSGEGKIVKAKLKSRAAKLEVDTDDDGKGDVTIQLGPVIRGTALRDAMPFIDFTDFRDQIEFAKLANALNDVAHAHLSLPESDPTGQTARFEGVFTLRGDAGTIELVPTKLSIGG</sequence>
<gene>
    <name evidence="1" type="ORF">E3C22_01740</name>
</gene>
<keyword evidence="2" id="KW-1185">Reference proteome</keyword>
<dbReference type="Pfam" id="PF10054">
    <property type="entry name" value="DUF2291"/>
    <property type="match status" value="1"/>
</dbReference>